<keyword evidence="9" id="KW-0645">Protease</keyword>
<dbReference type="PANTHER" id="PTHR43719">
    <property type="entry name" value="TWO-COMPONENT HISTIDINE KINASE"/>
    <property type="match status" value="1"/>
</dbReference>
<dbReference type="CDD" id="cd17546">
    <property type="entry name" value="REC_hyHK_CKI1_RcsC-like"/>
    <property type="match status" value="1"/>
</dbReference>
<reference evidence="9" key="1">
    <citation type="submission" date="2020-04" db="EMBL/GenBank/DDBJ databases">
        <title>Genome Assembly and Annotation of Botryosphaeria dothidea sdau 11-99, a Latent Pathogen of Apple Fruit Ring Rot in China.</title>
        <authorList>
            <person name="Yu C."/>
            <person name="Diao Y."/>
            <person name="Lu Q."/>
            <person name="Zhao J."/>
            <person name="Cui S."/>
            <person name="Peng C."/>
            <person name="He B."/>
            <person name="Liu H."/>
        </authorList>
    </citation>
    <scope>NUCLEOTIDE SEQUENCE [LARGE SCALE GENOMIC DNA]</scope>
    <source>
        <strain evidence="9">Sdau11-99</strain>
    </source>
</reference>
<dbReference type="SMART" id="SM00387">
    <property type="entry name" value="HATPase_c"/>
    <property type="match status" value="1"/>
</dbReference>
<evidence type="ECO:0000256" key="5">
    <source>
        <dbReference type="SAM" id="MobiDB-lite"/>
    </source>
</evidence>
<dbReference type="Pfam" id="PF00512">
    <property type="entry name" value="HisKA"/>
    <property type="match status" value="1"/>
</dbReference>
<dbReference type="GO" id="GO:0008270">
    <property type="term" value="F:zinc ion binding"/>
    <property type="evidence" value="ECO:0007669"/>
    <property type="project" value="InterPro"/>
</dbReference>
<keyword evidence="2 3" id="KW-0597">Phosphoprotein</keyword>
<protein>
    <submittedName>
        <fullName evidence="9">Carboxypeptidase 2 protein</fullName>
    </submittedName>
</protein>
<accession>A0A8H4N8I7</accession>
<dbReference type="PANTHER" id="PTHR43719:SF72">
    <property type="entry name" value="HISTIDINE KINASE_RESPONSE REGULATOR, PUTATIVE (AFU_ORTHOLOGUE AFUA_8G06140)-RELATED"/>
    <property type="match status" value="1"/>
</dbReference>
<evidence type="ECO:0000259" key="6">
    <source>
        <dbReference type="PROSITE" id="PS50109"/>
    </source>
</evidence>
<proteinExistence type="inferred from homology"/>
<keyword evidence="9" id="KW-0121">Carboxypeptidase</keyword>
<dbReference type="Gene3D" id="3.40.630.10">
    <property type="entry name" value="Zn peptidases"/>
    <property type="match status" value="1"/>
</dbReference>
<evidence type="ECO:0000256" key="1">
    <source>
        <dbReference type="ARBA" id="ARBA00005988"/>
    </source>
</evidence>
<comment type="caution">
    <text evidence="9">The sequence shown here is derived from an EMBL/GenBank/DDBJ whole genome shotgun (WGS) entry which is preliminary data.</text>
</comment>
<dbReference type="InterPro" id="IPR036097">
    <property type="entry name" value="HisK_dim/P_sf"/>
</dbReference>
<dbReference type="SUPFAM" id="SSF53187">
    <property type="entry name" value="Zn-dependent exopeptidases"/>
    <property type="match status" value="1"/>
</dbReference>
<dbReference type="InterPro" id="IPR003594">
    <property type="entry name" value="HATPase_dom"/>
</dbReference>
<organism evidence="9 10">
    <name type="scientific">Botryosphaeria dothidea</name>
    <dbReference type="NCBI Taxonomy" id="55169"/>
    <lineage>
        <taxon>Eukaryota</taxon>
        <taxon>Fungi</taxon>
        <taxon>Dikarya</taxon>
        <taxon>Ascomycota</taxon>
        <taxon>Pezizomycotina</taxon>
        <taxon>Dothideomycetes</taxon>
        <taxon>Dothideomycetes incertae sedis</taxon>
        <taxon>Botryosphaeriales</taxon>
        <taxon>Botryosphaeriaceae</taxon>
        <taxon>Botryosphaeria</taxon>
    </lineage>
</organism>
<evidence type="ECO:0000313" key="9">
    <source>
        <dbReference type="EMBL" id="KAF4309746.1"/>
    </source>
</evidence>
<sequence>MSEQLLEKARDTWLYSQHLLQLETTTSLVEMLKSVFWVGLSVLTSAEGATYGNNWVTTRKDANVLAAQFPSPNSTLLAPAFLSPDTVPAAFTNGTEGPTDDAELDSFVRSLADRNEWISYTAADFLSEEGRSFPYVLLSSSAGSNGTEKLRVWLQGGVHGNEPAGDQSLLALLGKMDANQTWAASLLDRLDILVLPRYNPDGVAYFQRTLATNFDPNRDHIKLARQQTRAIKKLFGAFAPHVAADMHEFTATRRYGPDRNLVWTADALFSAAKNLNIDAEIRKLSEELFAVNIARHLEELGFRWDPYVTSDTSSGSNATIELLEAGSDGKIGRNAMGLTQSITFLCEMRGIGIADQHFRRRTATGLAMVEAIVQTAADNYELVYGTVEAAIARFTGSQDEIVVTDYTVPADRTFAMINTNDGSIVQQPVKFSSTTPTTSNLTRPRPEAYLIPRSWADVAARLEVYGLEVEELSEAFAGAVQVLNITSAALASSYYEGVVRAELTTEAFEKHIELPAGSFRVSSRQRNAALAFVALEPENIDSFAAFNIIPVEEGDEYPIFRVPETPIETNLDGIRFARLKILCVLLQPKRCAYLLLGAWTPNSVYCEDEEKMRTVADVLKTHELRRYWDIDQISPAPPAYSHALGFDPSLADASPLCAALDALADVTRSRLRTFGLFISLTDGFRQRVIAGTWNNNGHHGDDDAPHWLAPEDADKEKWLWLGRQTLSLDDHSPPGTAVVRLHENEHTASLDCVKTYPNLAYYAAAPIVTSQQVAIGNVFLVDVVDRSHSESRDLDCLLKTARKCIAQLESSRAAYLRERVTRVNHSLNSFVLSRKITARLHEEPPALNRKPGHTSSSSSDTEARPNPELDEAAAEFVRSELQRDDDDKTLGRGEQESRSNIRDETSYRQTFAKAADVLRHGLGVDGVAFVDGIVGFRSVLMPVAEPEIELENELFQRPELRRKLNHDCADQHRRSSPQQGNPPSTPPPNIGPRGQRDFSSNDYKKSMLPEHPAEALGIAVADEKAPLLVSISPTTVGLKSLDEAFLQKLLGRFPHGKIWYYEPDGTPYIFTPDDKLINVDDDQDVHRIAASFPGVRQLFFAPLTDPASLKRLAGCIAWTTHVTPAFTESTDLSIFMNFLLSVESEISRIDAIAAVKQQESFVSSVSHELRTPLHGILGAVEFLSETSLDDFQQGLAETIRSCGSTLHDTLSSVLSYAKINQFTRRRNKPLQRPSRDLPWAMEDKDISRPAEGAEIYCSADIAALCEEIVEVTASGYAYNKSASSAAEDLSIVLDISYRDNWNFLTEPGALRRILTNILGNALKYTERGFVQVSLRVEEVEHESARKVVQIAVTDSGRGMSNNFLQTHLFLPFTQEDTVASEGVGLGMSIVKSLVALLGGKIHVNSQQGEGSSFIVSIPMEEDQNPEPTSSSSAALSEAVRQIRKQPRTVAFCGFDEMTRRSLANYFNQWFRWEVLYLDEASNTCTDVLVIDQTDDDAREKARICLDEGSSVLLTLLALPSLSLNKSLPAGGLKNQVAMARPVGPLKLAKAIVACTSCLTGIRKAEDVPVEALMAPESLGEKRAESDSSKKTQHVPQDRREEHSSAAEWTRTSIQAAKSKDLVSPAECGALQTEQTPRLLLVEDNQVNLKLLETFMVQQGCEDIRTAENGQVAVEEVMRLAEASRAFDIIFMDISMPVMDGFAATVAIRNIEREKRDGGKPPLMDVCPCSYIVALTGLASARDEERGYQSGMDLVLTKPVKFKELKELLQRWKAGKELKDDTK</sequence>
<comment type="similarity">
    <text evidence="1 4">Belongs to the peptidase M14 family.</text>
</comment>
<dbReference type="Gene3D" id="3.40.50.2300">
    <property type="match status" value="1"/>
</dbReference>
<dbReference type="InterPro" id="IPR004358">
    <property type="entry name" value="Sig_transdc_His_kin-like_C"/>
</dbReference>
<evidence type="ECO:0000259" key="8">
    <source>
        <dbReference type="PROSITE" id="PS52035"/>
    </source>
</evidence>
<feature type="compositionally biased region" description="Basic and acidic residues" evidence="5">
    <location>
        <begin position="877"/>
        <end position="904"/>
    </location>
</feature>
<dbReference type="InterPro" id="IPR003661">
    <property type="entry name" value="HisK_dim/P_dom"/>
</dbReference>
<dbReference type="EMBL" id="WWBZ02000016">
    <property type="protein sequence ID" value="KAF4309746.1"/>
    <property type="molecule type" value="Genomic_DNA"/>
</dbReference>
<name>A0A8H4N8I7_9PEZI</name>
<dbReference type="Pfam" id="PF00072">
    <property type="entry name" value="Response_reg"/>
    <property type="match status" value="1"/>
</dbReference>
<dbReference type="Pfam" id="PF02518">
    <property type="entry name" value="HATPase_c"/>
    <property type="match status" value="1"/>
</dbReference>
<dbReference type="GO" id="GO:0000155">
    <property type="term" value="F:phosphorelay sensor kinase activity"/>
    <property type="evidence" value="ECO:0007669"/>
    <property type="project" value="InterPro"/>
</dbReference>
<dbReference type="PROSITE" id="PS50110">
    <property type="entry name" value="RESPONSE_REGULATORY"/>
    <property type="match status" value="1"/>
</dbReference>
<dbReference type="InterPro" id="IPR000834">
    <property type="entry name" value="Peptidase_M14"/>
</dbReference>
<dbReference type="Proteomes" id="UP000572817">
    <property type="component" value="Unassembled WGS sequence"/>
</dbReference>
<dbReference type="OrthoDB" id="3626597at2759"/>
<dbReference type="InterPro" id="IPR036890">
    <property type="entry name" value="HATPase_C_sf"/>
</dbReference>
<feature type="modified residue" description="4-aspartylphosphate" evidence="3">
    <location>
        <position position="1692"/>
    </location>
</feature>
<dbReference type="Pfam" id="PF00246">
    <property type="entry name" value="Peptidase_M14"/>
    <property type="match status" value="1"/>
</dbReference>
<evidence type="ECO:0000313" key="10">
    <source>
        <dbReference type="Proteomes" id="UP000572817"/>
    </source>
</evidence>
<dbReference type="SUPFAM" id="SSF52172">
    <property type="entry name" value="CheY-like"/>
    <property type="match status" value="1"/>
</dbReference>
<dbReference type="PROSITE" id="PS50109">
    <property type="entry name" value="HIS_KIN"/>
    <property type="match status" value="1"/>
</dbReference>
<feature type="domain" description="Response regulatory" evidence="7">
    <location>
        <begin position="1637"/>
        <end position="1772"/>
    </location>
</feature>
<keyword evidence="10" id="KW-1185">Reference proteome</keyword>
<dbReference type="CDD" id="cd06242">
    <property type="entry name" value="M14-like"/>
    <property type="match status" value="1"/>
</dbReference>
<dbReference type="InterPro" id="IPR005467">
    <property type="entry name" value="His_kinase_dom"/>
</dbReference>
<feature type="domain" description="Histidine kinase" evidence="6">
    <location>
        <begin position="1164"/>
        <end position="1421"/>
    </location>
</feature>
<dbReference type="Gene3D" id="3.30.565.10">
    <property type="entry name" value="Histidine kinase-like ATPase, C-terminal domain"/>
    <property type="match status" value="1"/>
</dbReference>
<dbReference type="InterPro" id="IPR050956">
    <property type="entry name" value="2C_system_His_kinase"/>
</dbReference>
<dbReference type="PRINTS" id="PR00344">
    <property type="entry name" value="BCTRLSENSOR"/>
</dbReference>
<dbReference type="SMART" id="SM00448">
    <property type="entry name" value="REC"/>
    <property type="match status" value="1"/>
</dbReference>
<feature type="region of interest" description="Disordered" evidence="5">
    <location>
        <begin position="841"/>
        <end position="904"/>
    </location>
</feature>
<evidence type="ECO:0000256" key="3">
    <source>
        <dbReference type="PROSITE-ProRule" id="PRU00169"/>
    </source>
</evidence>
<keyword evidence="9" id="KW-0378">Hydrolase</keyword>
<dbReference type="GO" id="GO:0006508">
    <property type="term" value="P:proteolysis"/>
    <property type="evidence" value="ECO:0007669"/>
    <property type="project" value="InterPro"/>
</dbReference>
<dbReference type="SMART" id="SM00388">
    <property type="entry name" value="HisKA"/>
    <property type="match status" value="1"/>
</dbReference>
<dbReference type="GO" id="GO:0004181">
    <property type="term" value="F:metallocarboxypeptidase activity"/>
    <property type="evidence" value="ECO:0007669"/>
    <property type="project" value="InterPro"/>
</dbReference>
<dbReference type="SUPFAM" id="SSF55874">
    <property type="entry name" value="ATPase domain of HSP90 chaperone/DNA topoisomerase II/histidine kinase"/>
    <property type="match status" value="1"/>
</dbReference>
<dbReference type="InterPro" id="IPR001789">
    <property type="entry name" value="Sig_transdc_resp-reg_receiver"/>
</dbReference>
<dbReference type="CDD" id="cd00082">
    <property type="entry name" value="HisKA"/>
    <property type="match status" value="1"/>
</dbReference>
<dbReference type="SUPFAM" id="SSF47384">
    <property type="entry name" value="Homodimeric domain of signal transducing histidine kinase"/>
    <property type="match status" value="1"/>
</dbReference>
<feature type="domain" description="Peptidase M14" evidence="8">
    <location>
        <begin position="97"/>
        <end position="376"/>
    </location>
</feature>
<evidence type="ECO:0000259" key="7">
    <source>
        <dbReference type="PROSITE" id="PS50110"/>
    </source>
</evidence>
<evidence type="ECO:0000256" key="4">
    <source>
        <dbReference type="PROSITE-ProRule" id="PRU01379"/>
    </source>
</evidence>
<feature type="region of interest" description="Disordered" evidence="5">
    <location>
        <begin position="967"/>
        <end position="1006"/>
    </location>
</feature>
<dbReference type="InterPro" id="IPR011006">
    <property type="entry name" value="CheY-like_superfamily"/>
</dbReference>
<feature type="active site" description="Proton donor/acceptor" evidence="4">
    <location>
        <position position="347"/>
    </location>
</feature>
<dbReference type="Gene3D" id="1.10.287.130">
    <property type="match status" value="1"/>
</dbReference>
<gene>
    <name evidence="9" type="ORF">GTA08_BOTSDO01810</name>
</gene>
<feature type="compositionally biased region" description="Basic and acidic residues" evidence="5">
    <location>
        <begin position="1578"/>
        <end position="1604"/>
    </location>
</feature>
<evidence type="ECO:0000256" key="2">
    <source>
        <dbReference type="ARBA" id="ARBA00022553"/>
    </source>
</evidence>
<dbReference type="PROSITE" id="PS52035">
    <property type="entry name" value="PEPTIDASE_M14"/>
    <property type="match status" value="1"/>
</dbReference>
<feature type="region of interest" description="Disordered" evidence="5">
    <location>
        <begin position="1577"/>
        <end position="1607"/>
    </location>
</feature>